<keyword evidence="9" id="KW-0812">Transmembrane</keyword>
<evidence type="ECO:0000256" key="9">
    <source>
        <dbReference type="SAM" id="Phobius"/>
    </source>
</evidence>
<feature type="transmembrane region" description="Helical" evidence="9">
    <location>
        <begin position="71"/>
        <end position="101"/>
    </location>
</feature>
<dbReference type="InterPro" id="IPR011712">
    <property type="entry name" value="Sig_transdc_His_kin_sub3_dim/P"/>
</dbReference>
<keyword evidence="4" id="KW-0808">Transferase</keyword>
<dbReference type="PANTHER" id="PTHR24421">
    <property type="entry name" value="NITRATE/NITRITE SENSOR PROTEIN NARX-RELATED"/>
    <property type="match status" value="1"/>
</dbReference>
<evidence type="ECO:0000259" key="10">
    <source>
        <dbReference type="Pfam" id="PF07730"/>
    </source>
</evidence>
<evidence type="ECO:0000256" key="3">
    <source>
        <dbReference type="ARBA" id="ARBA00022553"/>
    </source>
</evidence>
<keyword evidence="7" id="KW-0067">ATP-binding</keyword>
<evidence type="ECO:0000313" key="11">
    <source>
        <dbReference type="EMBL" id="CAH1220400.1"/>
    </source>
</evidence>
<keyword evidence="8" id="KW-0902">Two-component regulatory system</keyword>
<keyword evidence="6" id="KW-0418">Kinase</keyword>
<evidence type="ECO:0000256" key="1">
    <source>
        <dbReference type="ARBA" id="ARBA00000085"/>
    </source>
</evidence>
<accession>A0ABM9CQD1</accession>
<keyword evidence="5" id="KW-0547">Nucleotide-binding</keyword>
<organism evidence="11 12">
    <name type="scientific">Paenibacillus auburnensis</name>
    <dbReference type="NCBI Taxonomy" id="2905649"/>
    <lineage>
        <taxon>Bacteria</taxon>
        <taxon>Bacillati</taxon>
        <taxon>Bacillota</taxon>
        <taxon>Bacilli</taxon>
        <taxon>Bacillales</taxon>
        <taxon>Paenibacillaceae</taxon>
        <taxon>Paenibacillus</taxon>
    </lineage>
</organism>
<dbReference type="InterPro" id="IPR050482">
    <property type="entry name" value="Sensor_HK_TwoCompSys"/>
</dbReference>
<feature type="transmembrane region" description="Helical" evidence="9">
    <location>
        <begin position="43"/>
        <end position="65"/>
    </location>
</feature>
<keyword evidence="3" id="KW-0597">Phosphoprotein</keyword>
<dbReference type="InterPro" id="IPR036890">
    <property type="entry name" value="HATPase_C_sf"/>
</dbReference>
<comment type="caution">
    <text evidence="11">The sequence shown here is derived from an EMBL/GenBank/DDBJ whole genome shotgun (WGS) entry which is preliminary data.</text>
</comment>
<comment type="catalytic activity">
    <reaction evidence="1">
        <text>ATP + protein L-histidine = ADP + protein N-phospho-L-histidine.</text>
        <dbReference type="EC" id="2.7.13.3"/>
    </reaction>
</comment>
<dbReference type="Pfam" id="PF07730">
    <property type="entry name" value="HisKA_3"/>
    <property type="match status" value="1"/>
</dbReference>
<evidence type="ECO:0000256" key="8">
    <source>
        <dbReference type="ARBA" id="ARBA00023012"/>
    </source>
</evidence>
<dbReference type="Gene3D" id="3.30.565.10">
    <property type="entry name" value="Histidine kinase-like ATPase, C-terminal domain"/>
    <property type="match status" value="1"/>
</dbReference>
<feature type="domain" description="Signal transduction histidine kinase subgroup 3 dimerisation and phosphoacceptor" evidence="10">
    <location>
        <begin position="185"/>
        <end position="251"/>
    </location>
</feature>
<feature type="transmembrane region" description="Helical" evidence="9">
    <location>
        <begin position="12"/>
        <end position="31"/>
    </location>
</feature>
<dbReference type="Proteomes" id="UP000838324">
    <property type="component" value="Unassembled WGS sequence"/>
</dbReference>
<evidence type="ECO:0000313" key="12">
    <source>
        <dbReference type="Proteomes" id="UP000838324"/>
    </source>
</evidence>
<dbReference type="PANTHER" id="PTHR24421:SF10">
    <property type="entry name" value="NITRATE_NITRITE SENSOR PROTEIN NARQ"/>
    <property type="match status" value="1"/>
</dbReference>
<dbReference type="EC" id="2.7.13.3" evidence="2"/>
<evidence type="ECO:0000256" key="5">
    <source>
        <dbReference type="ARBA" id="ARBA00022741"/>
    </source>
</evidence>
<dbReference type="CDD" id="cd16917">
    <property type="entry name" value="HATPase_UhpB-NarQ-NarX-like"/>
    <property type="match status" value="1"/>
</dbReference>
<evidence type="ECO:0000256" key="6">
    <source>
        <dbReference type="ARBA" id="ARBA00022777"/>
    </source>
</evidence>
<keyword evidence="12" id="KW-1185">Reference proteome</keyword>
<dbReference type="EMBL" id="CAKMMG010000010">
    <property type="protein sequence ID" value="CAH1220400.1"/>
    <property type="molecule type" value="Genomic_DNA"/>
</dbReference>
<proteinExistence type="predicted"/>
<evidence type="ECO:0000256" key="7">
    <source>
        <dbReference type="ARBA" id="ARBA00022840"/>
    </source>
</evidence>
<gene>
    <name evidence="11" type="ORF">PAECIP111892_04828</name>
</gene>
<name>A0ABM9CQD1_9BACL</name>
<feature type="transmembrane region" description="Helical" evidence="9">
    <location>
        <begin position="136"/>
        <end position="153"/>
    </location>
</feature>
<sequence>MDVYEPLKNKPAILMLVFRIAITLLVLYEILMQPHLSTEAQAAYTAGILLIQVNDYFRIRLYLFFRNNRMLYFGSMAASIAGIGIYMVQFDSLATDVYFIFPVIEMFLYNSKIQPGLLVVHMAVFLYTLIQLKADVTHSLFAYLAMLLLAYLFRSNSLQKKKGEALNVELSEANAKLKEITIAQERTRIAQELHDSIGHGLVSLKMHLEYAGNIADANPQKTKEVITKALAISQASIDDLRKAVAVLKSSALNERMELQKSLNQMINSIQVKGRLAFTFDFDEAVEVATPDIKHAIYSTVREAVTNGLKHGKAQTFYIEIKKSRSVIQVVVQNDGEACNHLRKSHGIRGIEERIHSLEGTVQFSSAHDRSFAVTAEIPYVAAKELV</sequence>
<protein>
    <recommendedName>
        <fullName evidence="2">histidine kinase</fullName>
        <ecNumber evidence="2">2.7.13.3</ecNumber>
    </recommendedName>
</protein>
<evidence type="ECO:0000256" key="2">
    <source>
        <dbReference type="ARBA" id="ARBA00012438"/>
    </source>
</evidence>
<evidence type="ECO:0000256" key="4">
    <source>
        <dbReference type="ARBA" id="ARBA00022679"/>
    </source>
</evidence>
<keyword evidence="9" id="KW-0472">Membrane</keyword>
<reference evidence="11" key="1">
    <citation type="submission" date="2022-01" db="EMBL/GenBank/DDBJ databases">
        <authorList>
            <person name="Criscuolo A."/>
        </authorList>
    </citation>
    <scope>NUCLEOTIDE SEQUENCE</scope>
    <source>
        <strain evidence="11">CIP111892</strain>
    </source>
</reference>
<keyword evidence="9" id="KW-1133">Transmembrane helix</keyword>
<dbReference type="SUPFAM" id="SSF55874">
    <property type="entry name" value="ATPase domain of HSP90 chaperone/DNA topoisomerase II/histidine kinase"/>
    <property type="match status" value="1"/>
</dbReference>
<dbReference type="Gene3D" id="1.20.5.1930">
    <property type="match status" value="1"/>
</dbReference>
<dbReference type="RefSeq" id="WP_236336699.1">
    <property type="nucleotide sequence ID" value="NZ_CAKMMG010000010.1"/>
</dbReference>